<keyword evidence="2" id="KW-0238">DNA-binding</keyword>
<dbReference type="Gene3D" id="1.10.10.60">
    <property type="entry name" value="Homeodomain-like"/>
    <property type="match status" value="2"/>
</dbReference>
<name>A0ABW8THT5_9CLOT</name>
<dbReference type="InterPro" id="IPR020449">
    <property type="entry name" value="Tscrpt_reg_AraC-type_HTH"/>
</dbReference>
<evidence type="ECO:0000256" key="2">
    <source>
        <dbReference type="ARBA" id="ARBA00023125"/>
    </source>
</evidence>
<dbReference type="RefSeq" id="WP_406787701.1">
    <property type="nucleotide sequence ID" value="NZ_JBJIAA010000008.1"/>
</dbReference>
<keyword evidence="1" id="KW-0805">Transcription regulation</keyword>
<sequence>MFEWHRTIQKMINIIESELWQDASDEIALTTISQKLGYSKYHVAKQFKALTGITFRNYLRLRRLAYSVIELRDTRERIIDIAIKYSFSSQEAYTRAFKATYGITPNEYRKRKMPLVLKNKQNIFDPYYLGIGESSMNKNELQQISIKEVTLPAHKFLYIKNIEAHDYFGFWKLQEQVPGQDCNTISGLLDSIKGALDSITGKIGEFDGQIGGIFYDETGKSGYAYGIRLPADYKGELPSQMICIDVPKRNYIVFSHGTFDYEKIGASVCRAVDDAFNNYDFEVNGYIQDKSAVVYQIHNPERVGYRLYVPVKEMK</sequence>
<dbReference type="Pfam" id="PF12833">
    <property type="entry name" value="HTH_18"/>
    <property type="match status" value="1"/>
</dbReference>
<keyword evidence="3" id="KW-0804">Transcription</keyword>
<dbReference type="PRINTS" id="PR00032">
    <property type="entry name" value="HTHARAC"/>
</dbReference>
<comment type="caution">
    <text evidence="5">The sequence shown here is derived from an EMBL/GenBank/DDBJ whole genome shotgun (WGS) entry which is preliminary data.</text>
</comment>
<dbReference type="InterPro" id="IPR050959">
    <property type="entry name" value="MarA-like"/>
</dbReference>
<keyword evidence="6" id="KW-1185">Reference proteome</keyword>
<dbReference type="EMBL" id="JBJIAA010000008">
    <property type="protein sequence ID" value="MFL0251045.1"/>
    <property type="molecule type" value="Genomic_DNA"/>
</dbReference>
<organism evidence="5 6">
    <name type="scientific">Clostridium neuense</name>
    <dbReference type="NCBI Taxonomy" id="1728934"/>
    <lineage>
        <taxon>Bacteria</taxon>
        <taxon>Bacillati</taxon>
        <taxon>Bacillota</taxon>
        <taxon>Clostridia</taxon>
        <taxon>Eubacteriales</taxon>
        <taxon>Clostridiaceae</taxon>
        <taxon>Clostridium</taxon>
    </lineage>
</organism>
<reference evidence="5 6" key="1">
    <citation type="submission" date="2024-11" db="EMBL/GenBank/DDBJ databases">
        <authorList>
            <person name="Heng Y.C."/>
            <person name="Lim A.C.H."/>
            <person name="Lee J.K.Y."/>
            <person name="Kittelmann S."/>
        </authorList>
    </citation>
    <scope>NUCLEOTIDE SEQUENCE [LARGE SCALE GENOMIC DNA]</scope>
    <source>
        <strain evidence="5 6">WILCCON 0114</strain>
    </source>
</reference>
<dbReference type="PANTHER" id="PTHR47504:SF6">
    <property type="entry name" value="ARAC-FAMILY TRANSCRIPTIONAL REGULATOR"/>
    <property type="match status" value="1"/>
</dbReference>
<evidence type="ECO:0000313" key="5">
    <source>
        <dbReference type="EMBL" id="MFL0251045.1"/>
    </source>
</evidence>
<dbReference type="InterPro" id="IPR009057">
    <property type="entry name" value="Homeodomain-like_sf"/>
</dbReference>
<dbReference type="Proteomes" id="UP001623592">
    <property type="component" value="Unassembled WGS sequence"/>
</dbReference>
<evidence type="ECO:0000259" key="4">
    <source>
        <dbReference type="PROSITE" id="PS01124"/>
    </source>
</evidence>
<dbReference type="SMART" id="SM00342">
    <property type="entry name" value="HTH_ARAC"/>
    <property type="match status" value="1"/>
</dbReference>
<dbReference type="PANTHER" id="PTHR47504">
    <property type="entry name" value="RIGHT ORIGIN-BINDING PROTEIN"/>
    <property type="match status" value="1"/>
</dbReference>
<protein>
    <submittedName>
        <fullName evidence="5">Helix-turn-helix domain-containing protein</fullName>
    </submittedName>
</protein>
<gene>
    <name evidence="5" type="ORF">ACJDT4_11480</name>
</gene>
<dbReference type="SUPFAM" id="SSF46689">
    <property type="entry name" value="Homeodomain-like"/>
    <property type="match status" value="2"/>
</dbReference>
<dbReference type="InterPro" id="IPR018060">
    <property type="entry name" value="HTH_AraC"/>
</dbReference>
<proteinExistence type="predicted"/>
<evidence type="ECO:0000256" key="1">
    <source>
        <dbReference type="ARBA" id="ARBA00023015"/>
    </source>
</evidence>
<accession>A0ABW8THT5</accession>
<dbReference type="PROSITE" id="PS01124">
    <property type="entry name" value="HTH_ARAC_FAMILY_2"/>
    <property type="match status" value="1"/>
</dbReference>
<evidence type="ECO:0000256" key="3">
    <source>
        <dbReference type="ARBA" id="ARBA00023163"/>
    </source>
</evidence>
<evidence type="ECO:0000313" key="6">
    <source>
        <dbReference type="Proteomes" id="UP001623592"/>
    </source>
</evidence>
<feature type="domain" description="HTH araC/xylS-type" evidence="4">
    <location>
        <begin position="9"/>
        <end position="111"/>
    </location>
</feature>